<dbReference type="InterPro" id="IPR029044">
    <property type="entry name" value="Nucleotide-diphossugar_trans"/>
</dbReference>
<evidence type="ECO:0000259" key="2">
    <source>
        <dbReference type="Pfam" id="PF00535"/>
    </source>
</evidence>
<accession>A0A0G2AZZ1</accession>
<keyword evidence="1" id="KW-1133">Transmembrane helix</keyword>
<comment type="caution">
    <text evidence="3">The sequence shown here is derived from an EMBL/GenBank/DDBJ whole genome shotgun (WGS) entry which is preliminary data.</text>
</comment>
<reference evidence="3 4" key="1">
    <citation type="journal article" date="2015" name="Nature">
        <title>rRNA introns, odd ribosomes, and small enigmatic genomes across a large radiation of phyla.</title>
        <authorList>
            <person name="Brown C.T."/>
            <person name="Hug L.A."/>
            <person name="Thomas B.C."/>
            <person name="Sharon I."/>
            <person name="Castelle C.J."/>
            <person name="Singh A."/>
            <person name="Wilkins M.J."/>
            <person name="Williams K.H."/>
            <person name="Banfield J.F."/>
        </authorList>
    </citation>
    <scope>NUCLEOTIDE SEQUENCE [LARGE SCALE GENOMIC DNA]</scope>
</reference>
<dbReference type="InterPro" id="IPR001173">
    <property type="entry name" value="Glyco_trans_2-like"/>
</dbReference>
<keyword evidence="1" id="KW-0472">Membrane</keyword>
<dbReference type="Pfam" id="PF00535">
    <property type="entry name" value="Glycos_transf_2"/>
    <property type="match status" value="1"/>
</dbReference>
<feature type="domain" description="Glycosyltransferase 2-like" evidence="2">
    <location>
        <begin position="4"/>
        <end position="141"/>
    </location>
</feature>
<feature type="transmembrane region" description="Helical" evidence="1">
    <location>
        <begin position="250"/>
        <end position="271"/>
    </location>
</feature>
<dbReference type="PANTHER" id="PTHR43630">
    <property type="entry name" value="POLY-BETA-1,6-N-ACETYL-D-GLUCOSAMINE SYNTHASE"/>
    <property type="match status" value="1"/>
</dbReference>
<keyword evidence="1" id="KW-0812">Transmembrane</keyword>
<organism evidence="3 4">
    <name type="scientific">Candidatus Kaiserbacteria bacterium GW2011_GWA2_58_9</name>
    <dbReference type="NCBI Taxonomy" id="1618672"/>
    <lineage>
        <taxon>Bacteria</taxon>
        <taxon>Candidatus Kaiseribacteriota</taxon>
    </lineage>
</organism>
<dbReference type="PANTHER" id="PTHR43630:SF2">
    <property type="entry name" value="GLYCOSYLTRANSFERASE"/>
    <property type="match status" value="1"/>
</dbReference>
<dbReference type="SUPFAM" id="SSF53448">
    <property type="entry name" value="Nucleotide-diphospho-sugar transferases"/>
    <property type="match status" value="1"/>
</dbReference>
<evidence type="ECO:0000256" key="1">
    <source>
        <dbReference type="SAM" id="Phobius"/>
    </source>
</evidence>
<dbReference type="Proteomes" id="UP000034789">
    <property type="component" value="Unassembled WGS sequence"/>
</dbReference>
<sequence length="279" mass="32079">MKLSVVVCVRNEEKRLRECLQTVYANHPEEVIVVDGGSTDKTVSIAREFPGIRIIESPRSNLTRDRQKGIDAARNELVAMIDADHRLRPGDLASLEKDMREYNLDIVAGGLISYNNQGFWNRGEEAWWELAVNNPLGARTMITTAPAIYKKRVFDHVRFDDTVTATVDDTDFMYRLSKFPFLRIGVGATKIRQYHFATLRSYVRKFLLYGKGDGEFCRKHPNRAPSMFFHLLIRYPIVYSWKAIRAGKLYAIPFFVLQGSVRFIGLAGYFLRVAQRSIF</sequence>
<proteinExistence type="predicted"/>
<evidence type="ECO:0000313" key="3">
    <source>
        <dbReference type="EMBL" id="KKW47167.1"/>
    </source>
</evidence>
<dbReference type="AlphaFoldDB" id="A0A0G2AZZ1"/>
<dbReference type="EMBL" id="LCSD01000019">
    <property type="protein sequence ID" value="KKW47167.1"/>
    <property type="molecule type" value="Genomic_DNA"/>
</dbReference>
<dbReference type="Gene3D" id="3.90.550.10">
    <property type="entry name" value="Spore Coat Polysaccharide Biosynthesis Protein SpsA, Chain A"/>
    <property type="match status" value="1"/>
</dbReference>
<name>A0A0G2AZZ1_9BACT</name>
<evidence type="ECO:0000313" key="4">
    <source>
        <dbReference type="Proteomes" id="UP000034789"/>
    </source>
</evidence>
<protein>
    <recommendedName>
        <fullName evidence="2">Glycosyltransferase 2-like domain-containing protein</fullName>
    </recommendedName>
</protein>
<gene>
    <name evidence="3" type="ORF">UY98_C0019G0011</name>
</gene>